<evidence type="ECO:0000256" key="1">
    <source>
        <dbReference type="ARBA" id="ARBA00022553"/>
    </source>
</evidence>
<evidence type="ECO:0000259" key="3">
    <source>
        <dbReference type="PROSITE" id="PS50110"/>
    </source>
</evidence>
<dbReference type="CDD" id="cd00156">
    <property type="entry name" value="REC"/>
    <property type="match status" value="1"/>
</dbReference>
<name>A0A7Y2H2M9_UNCEI</name>
<gene>
    <name evidence="4" type="ORF">HKN21_09030</name>
</gene>
<dbReference type="PANTHER" id="PTHR44591:SF3">
    <property type="entry name" value="RESPONSE REGULATORY DOMAIN-CONTAINING PROTEIN"/>
    <property type="match status" value="1"/>
</dbReference>
<protein>
    <submittedName>
        <fullName evidence="4">Response regulator</fullName>
    </submittedName>
</protein>
<proteinExistence type="predicted"/>
<dbReference type="PROSITE" id="PS50110">
    <property type="entry name" value="RESPONSE_REGULATORY"/>
    <property type="match status" value="1"/>
</dbReference>
<feature type="domain" description="Response regulatory" evidence="3">
    <location>
        <begin position="5"/>
        <end position="120"/>
    </location>
</feature>
<organism evidence="4 5">
    <name type="scientific">Eiseniibacteriota bacterium</name>
    <dbReference type="NCBI Taxonomy" id="2212470"/>
    <lineage>
        <taxon>Bacteria</taxon>
        <taxon>Candidatus Eiseniibacteriota</taxon>
    </lineage>
</organism>
<accession>A0A7Y2H2M9</accession>
<dbReference type="SMART" id="SM00448">
    <property type="entry name" value="REC"/>
    <property type="match status" value="1"/>
</dbReference>
<dbReference type="InterPro" id="IPR001789">
    <property type="entry name" value="Sig_transdc_resp-reg_receiver"/>
</dbReference>
<dbReference type="InterPro" id="IPR011006">
    <property type="entry name" value="CheY-like_superfamily"/>
</dbReference>
<dbReference type="SUPFAM" id="SSF52172">
    <property type="entry name" value="CheY-like"/>
    <property type="match status" value="1"/>
</dbReference>
<keyword evidence="1 2" id="KW-0597">Phosphoprotein</keyword>
<dbReference type="PANTHER" id="PTHR44591">
    <property type="entry name" value="STRESS RESPONSE REGULATOR PROTEIN 1"/>
    <property type="match status" value="1"/>
</dbReference>
<dbReference type="EMBL" id="JABDJR010000360">
    <property type="protein sequence ID" value="NNF06892.1"/>
    <property type="molecule type" value="Genomic_DNA"/>
</dbReference>
<dbReference type="Gene3D" id="3.40.50.2300">
    <property type="match status" value="1"/>
</dbReference>
<evidence type="ECO:0000313" key="4">
    <source>
        <dbReference type="EMBL" id="NNF06892.1"/>
    </source>
</evidence>
<feature type="modified residue" description="4-aspartylphosphate" evidence="2">
    <location>
        <position position="54"/>
    </location>
</feature>
<evidence type="ECO:0000313" key="5">
    <source>
        <dbReference type="Proteomes" id="UP000547674"/>
    </source>
</evidence>
<dbReference type="AlphaFoldDB" id="A0A7Y2H2M9"/>
<dbReference type="InterPro" id="IPR050595">
    <property type="entry name" value="Bact_response_regulator"/>
</dbReference>
<dbReference type="GO" id="GO:0000160">
    <property type="term" value="P:phosphorelay signal transduction system"/>
    <property type="evidence" value="ECO:0007669"/>
    <property type="project" value="InterPro"/>
</dbReference>
<dbReference type="Proteomes" id="UP000547674">
    <property type="component" value="Unassembled WGS sequence"/>
</dbReference>
<sequence>MSKQTILIVEDDKSLGQALKVRLQSVDYHVILAADAYTAVQAVRKNSIDLVLLDISMPAGDGFKVHQSISRFSDFTAPVVYISGSQRPKDIRRAKEMGAIDFVIKPVDPFMVMEKIPSWINNVTENQAWA</sequence>
<reference evidence="4 5" key="1">
    <citation type="submission" date="2020-03" db="EMBL/GenBank/DDBJ databases">
        <title>Metabolic flexibility allows generalist bacteria to become dominant in a frequently disturbed ecosystem.</title>
        <authorList>
            <person name="Chen Y.-J."/>
            <person name="Leung P.M."/>
            <person name="Bay S.K."/>
            <person name="Hugenholtz P."/>
            <person name="Kessler A.J."/>
            <person name="Shelley G."/>
            <person name="Waite D.W."/>
            <person name="Cook P.L."/>
            <person name="Greening C."/>
        </authorList>
    </citation>
    <scope>NUCLEOTIDE SEQUENCE [LARGE SCALE GENOMIC DNA]</scope>
    <source>
        <strain evidence="4">SS_bin_28</strain>
    </source>
</reference>
<evidence type="ECO:0000256" key="2">
    <source>
        <dbReference type="PROSITE-ProRule" id="PRU00169"/>
    </source>
</evidence>
<dbReference type="Pfam" id="PF00072">
    <property type="entry name" value="Response_reg"/>
    <property type="match status" value="1"/>
</dbReference>
<comment type="caution">
    <text evidence="4">The sequence shown here is derived from an EMBL/GenBank/DDBJ whole genome shotgun (WGS) entry which is preliminary data.</text>
</comment>